<comment type="caution">
    <text evidence="2">The sequence shown here is derived from an EMBL/GenBank/DDBJ whole genome shotgun (WGS) entry which is preliminary data.</text>
</comment>
<evidence type="ECO:0000313" key="3">
    <source>
        <dbReference type="Proteomes" id="UP000593562"/>
    </source>
</evidence>
<keyword evidence="1" id="KW-0812">Transmembrane</keyword>
<dbReference type="InParanoid" id="A0A7J7CA72"/>
<accession>A0A7J7CA72</accession>
<proteinExistence type="predicted"/>
<dbReference type="AlphaFoldDB" id="A0A7J7CA72"/>
<feature type="transmembrane region" description="Helical" evidence="1">
    <location>
        <begin position="53"/>
        <end position="70"/>
    </location>
</feature>
<protein>
    <submittedName>
        <fullName evidence="2">Uncharacterized protein</fullName>
    </submittedName>
</protein>
<evidence type="ECO:0000313" key="2">
    <source>
        <dbReference type="EMBL" id="KAF5730646.1"/>
    </source>
</evidence>
<reference evidence="2 3" key="1">
    <citation type="journal article" date="2020" name="Nat. Commun.">
        <title>Genome of Tripterygium wilfordii and identification of cytochrome P450 involved in triptolide biosynthesis.</title>
        <authorList>
            <person name="Tu L."/>
            <person name="Su P."/>
            <person name="Zhang Z."/>
            <person name="Gao L."/>
            <person name="Wang J."/>
            <person name="Hu T."/>
            <person name="Zhou J."/>
            <person name="Zhang Y."/>
            <person name="Zhao Y."/>
            <person name="Liu Y."/>
            <person name="Song Y."/>
            <person name="Tong Y."/>
            <person name="Lu Y."/>
            <person name="Yang J."/>
            <person name="Xu C."/>
            <person name="Jia M."/>
            <person name="Peters R.J."/>
            <person name="Huang L."/>
            <person name="Gao W."/>
        </authorList>
    </citation>
    <scope>NUCLEOTIDE SEQUENCE [LARGE SCALE GENOMIC DNA]</scope>
    <source>
        <strain evidence="3">cv. XIE 37</strain>
        <tissue evidence="2">Leaf</tissue>
    </source>
</reference>
<organism evidence="2 3">
    <name type="scientific">Tripterygium wilfordii</name>
    <name type="common">Thunder God vine</name>
    <dbReference type="NCBI Taxonomy" id="458696"/>
    <lineage>
        <taxon>Eukaryota</taxon>
        <taxon>Viridiplantae</taxon>
        <taxon>Streptophyta</taxon>
        <taxon>Embryophyta</taxon>
        <taxon>Tracheophyta</taxon>
        <taxon>Spermatophyta</taxon>
        <taxon>Magnoliopsida</taxon>
        <taxon>eudicotyledons</taxon>
        <taxon>Gunneridae</taxon>
        <taxon>Pentapetalae</taxon>
        <taxon>rosids</taxon>
        <taxon>fabids</taxon>
        <taxon>Celastrales</taxon>
        <taxon>Celastraceae</taxon>
        <taxon>Tripterygium</taxon>
    </lineage>
</organism>
<dbReference type="Proteomes" id="UP000593562">
    <property type="component" value="Unassembled WGS sequence"/>
</dbReference>
<keyword evidence="1" id="KW-0472">Membrane</keyword>
<dbReference type="EMBL" id="JAAARO010000019">
    <property type="protein sequence ID" value="KAF5730646.1"/>
    <property type="molecule type" value="Genomic_DNA"/>
</dbReference>
<gene>
    <name evidence="2" type="ORF">HS088_TW19G00238</name>
</gene>
<keyword evidence="3" id="KW-1185">Reference proteome</keyword>
<name>A0A7J7CA72_TRIWF</name>
<sequence>MLRNNLNDKVNFFSLYNSRSLKIEDKPFFWMCFSWLIMGADDVMCIALSMLKYFLFSCFHCIFCLTYLHSQNYAEKHRWRLNGLQANGECRCETRSRFPKFHLFNKQL</sequence>
<keyword evidence="1" id="KW-1133">Transmembrane helix</keyword>
<evidence type="ECO:0000256" key="1">
    <source>
        <dbReference type="SAM" id="Phobius"/>
    </source>
</evidence>